<dbReference type="Proteomes" id="UP001595764">
    <property type="component" value="Unassembled WGS sequence"/>
</dbReference>
<sequence>MPLTLDLSTDDLAATRLAVSPLSETVSGLQTLAGCWGRARHGRWTRWAAGELAGRPLDLSWTWPLLVTGRTSWPQFLLPAPARAASTIDEALAAMCRTTASEVRRSLHGVFGDRLPAPARALADDPAAGLRAIAEELRQAHDRLIAPHWARLRAVLDADIAYRARQWADGGAGRLFADLHTELTWSTSQLALHGDHRPSPGRPSGGLVLSPVVLGPPWVMIKLHTTTQTTIRYPARGSGALWTAAERRPAEPAVRLLGRRRAELLETLRSPATTTDLAEALHVSPSAVSQHLRVLRDSGLVTGRRSGREVLYRTTEQGIRLLAPPPNRTTNVTPPHRLSAGYRAPNAPARRSTKLTNASPDPPKPNQDGPIPALPTTEAQM</sequence>
<keyword evidence="7" id="KW-1185">Reference proteome</keyword>
<keyword evidence="2" id="KW-0238">DNA-binding</keyword>
<feature type="region of interest" description="Disordered" evidence="4">
    <location>
        <begin position="321"/>
        <end position="381"/>
    </location>
</feature>
<evidence type="ECO:0000256" key="3">
    <source>
        <dbReference type="ARBA" id="ARBA00023163"/>
    </source>
</evidence>
<evidence type="ECO:0000259" key="5">
    <source>
        <dbReference type="PROSITE" id="PS50987"/>
    </source>
</evidence>
<evidence type="ECO:0000313" key="6">
    <source>
        <dbReference type="EMBL" id="MFC3516279.1"/>
    </source>
</evidence>
<dbReference type="NCBIfam" id="NF033788">
    <property type="entry name" value="HTH_metalloreg"/>
    <property type="match status" value="1"/>
</dbReference>
<dbReference type="PANTHER" id="PTHR43132">
    <property type="entry name" value="ARSENICAL RESISTANCE OPERON REPRESSOR ARSR-RELATED"/>
    <property type="match status" value="1"/>
</dbReference>
<dbReference type="InterPro" id="IPR036388">
    <property type="entry name" value="WH-like_DNA-bd_sf"/>
</dbReference>
<dbReference type="InterPro" id="IPR036390">
    <property type="entry name" value="WH_DNA-bd_sf"/>
</dbReference>
<dbReference type="InterPro" id="IPR051011">
    <property type="entry name" value="Metal_resp_trans_reg"/>
</dbReference>
<dbReference type="Pfam" id="PF01022">
    <property type="entry name" value="HTH_5"/>
    <property type="match status" value="1"/>
</dbReference>
<proteinExistence type="predicted"/>
<comment type="caution">
    <text evidence="6">The sequence shown here is derived from an EMBL/GenBank/DDBJ whole genome shotgun (WGS) entry which is preliminary data.</text>
</comment>
<dbReference type="PROSITE" id="PS50987">
    <property type="entry name" value="HTH_ARSR_2"/>
    <property type="match status" value="1"/>
</dbReference>
<keyword evidence="1" id="KW-0805">Transcription regulation</keyword>
<dbReference type="SUPFAM" id="SSF46785">
    <property type="entry name" value="Winged helix' DNA-binding domain"/>
    <property type="match status" value="1"/>
</dbReference>
<accession>A0ABV7QW24</accession>
<dbReference type="PANTHER" id="PTHR43132:SF6">
    <property type="entry name" value="HTH-TYPE TRANSCRIPTIONAL REPRESSOR CZRA"/>
    <property type="match status" value="1"/>
</dbReference>
<name>A0ABV7QW24_9PSEU</name>
<organism evidence="6 7">
    <name type="scientific">Amycolatopsis halotolerans</name>
    <dbReference type="NCBI Taxonomy" id="330083"/>
    <lineage>
        <taxon>Bacteria</taxon>
        <taxon>Bacillati</taxon>
        <taxon>Actinomycetota</taxon>
        <taxon>Actinomycetes</taxon>
        <taxon>Pseudonocardiales</taxon>
        <taxon>Pseudonocardiaceae</taxon>
        <taxon>Amycolatopsis</taxon>
    </lineage>
</organism>
<dbReference type="EMBL" id="JBHRWI010000061">
    <property type="protein sequence ID" value="MFC3516279.1"/>
    <property type="molecule type" value="Genomic_DNA"/>
</dbReference>
<feature type="domain" description="HTH arsR-type" evidence="5">
    <location>
        <begin position="241"/>
        <end position="334"/>
    </location>
</feature>
<dbReference type="InterPro" id="IPR001845">
    <property type="entry name" value="HTH_ArsR_DNA-bd_dom"/>
</dbReference>
<evidence type="ECO:0000256" key="4">
    <source>
        <dbReference type="SAM" id="MobiDB-lite"/>
    </source>
</evidence>
<reference evidence="7" key="1">
    <citation type="journal article" date="2019" name="Int. J. Syst. Evol. Microbiol.">
        <title>The Global Catalogue of Microorganisms (GCM) 10K type strain sequencing project: providing services to taxonomists for standard genome sequencing and annotation.</title>
        <authorList>
            <consortium name="The Broad Institute Genomics Platform"/>
            <consortium name="The Broad Institute Genome Sequencing Center for Infectious Disease"/>
            <person name="Wu L."/>
            <person name="Ma J."/>
        </authorList>
    </citation>
    <scope>NUCLEOTIDE SEQUENCE [LARGE SCALE GENOMIC DNA]</scope>
    <source>
        <strain evidence="7">CGMCC 4.7682</strain>
    </source>
</reference>
<dbReference type="CDD" id="cd00090">
    <property type="entry name" value="HTH_ARSR"/>
    <property type="match status" value="1"/>
</dbReference>
<evidence type="ECO:0000256" key="1">
    <source>
        <dbReference type="ARBA" id="ARBA00023015"/>
    </source>
</evidence>
<evidence type="ECO:0000256" key="2">
    <source>
        <dbReference type="ARBA" id="ARBA00023125"/>
    </source>
</evidence>
<evidence type="ECO:0000313" key="7">
    <source>
        <dbReference type="Proteomes" id="UP001595764"/>
    </source>
</evidence>
<dbReference type="Pfam" id="PF19361">
    <property type="entry name" value="DUF5937"/>
    <property type="match status" value="1"/>
</dbReference>
<protein>
    <submittedName>
        <fullName evidence="6">ArsR/SmtB family transcription factor</fullName>
    </submittedName>
</protein>
<dbReference type="RefSeq" id="WP_377871484.1">
    <property type="nucleotide sequence ID" value="NZ_JBHMAY010000030.1"/>
</dbReference>
<keyword evidence="3" id="KW-0804">Transcription</keyword>
<dbReference type="InterPro" id="IPR011991">
    <property type="entry name" value="ArsR-like_HTH"/>
</dbReference>
<gene>
    <name evidence="6" type="ORF">ACFORO_39365</name>
</gene>
<dbReference type="SMART" id="SM00418">
    <property type="entry name" value="HTH_ARSR"/>
    <property type="match status" value="1"/>
</dbReference>
<dbReference type="InterPro" id="IPR045981">
    <property type="entry name" value="DUF5937"/>
</dbReference>
<dbReference type="Gene3D" id="1.10.10.10">
    <property type="entry name" value="Winged helix-like DNA-binding domain superfamily/Winged helix DNA-binding domain"/>
    <property type="match status" value="1"/>
</dbReference>